<comment type="caution">
    <text evidence="2">The sequence shown here is derived from an EMBL/GenBank/DDBJ whole genome shotgun (WGS) entry which is preliminary data.</text>
</comment>
<dbReference type="EMBL" id="JANIBC010000002">
    <property type="protein sequence ID" value="MCQ8184552.1"/>
    <property type="molecule type" value="Genomic_DNA"/>
</dbReference>
<keyword evidence="1" id="KW-0472">Membrane</keyword>
<organism evidence="2 3">
    <name type="scientific">Parvularcula maris</name>
    <dbReference type="NCBI Taxonomy" id="2965077"/>
    <lineage>
        <taxon>Bacteria</taxon>
        <taxon>Pseudomonadati</taxon>
        <taxon>Pseudomonadota</taxon>
        <taxon>Alphaproteobacteria</taxon>
        <taxon>Parvularculales</taxon>
        <taxon>Parvularculaceae</taxon>
        <taxon>Parvularcula</taxon>
    </lineage>
</organism>
<keyword evidence="3" id="KW-1185">Reference proteome</keyword>
<evidence type="ECO:0000313" key="2">
    <source>
        <dbReference type="EMBL" id="MCQ8184552.1"/>
    </source>
</evidence>
<gene>
    <name evidence="2" type="ORF">NOG11_04045</name>
</gene>
<keyword evidence="1" id="KW-1133">Transmembrane helix</keyword>
<dbReference type="RefSeq" id="WP_256618398.1">
    <property type="nucleotide sequence ID" value="NZ_JANIBC010000002.1"/>
</dbReference>
<dbReference type="AlphaFoldDB" id="A0A9X2L956"/>
<evidence type="ECO:0000313" key="3">
    <source>
        <dbReference type="Proteomes" id="UP001142610"/>
    </source>
</evidence>
<protein>
    <submittedName>
        <fullName evidence="2">Uncharacterized protein</fullName>
    </submittedName>
</protein>
<keyword evidence="1" id="KW-0812">Transmembrane</keyword>
<proteinExistence type="predicted"/>
<dbReference type="Proteomes" id="UP001142610">
    <property type="component" value="Unassembled WGS sequence"/>
</dbReference>
<reference evidence="2" key="1">
    <citation type="submission" date="2022-07" db="EMBL/GenBank/DDBJ databases">
        <title>Parvularcula maris sp. nov., an algicidal bacterium isolated from seawater.</title>
        <authorList>
            <person name="Li F."/>
        </authorList>
    </citation>
    <scope>NUCLEOTIDE SEQUENCE</scope>
    <source>
        <strain evidence="2">BGMRC 0090</strain>
    </source>
</reference>
<name>A0A9X2L956_9PROT</name>
<accession>A0A9X2L956</accession>
<sequence>MRKLNFETIGSISAIVVAVASLFVAWDEARSVRRQQAASVLPIVKIETPFRNDDEVRSFRIEVSNVGIGPAFIDRGRIAWNGEEVRTAEDLKFNVEDTAGKAEFWTAPIQGQVLGGGDTFLLYEVSWDPNAEGAQEAAFTTVQTLREAVEISACYCSVYDRCWRTGMNQLGRPERVGQCLGGE</sequence>
<feature type="transmembrane region" description="Helical" evidence="1">
    <location>
        <begin position="6"/>
        <end position="26"/>
    </location>
</feature>
<evidence type="ECO:0000256" key="1">
    <source>
        <dbReference type="SAM" id="Phobius"/>
    </source>
</evidence>